<keyword evidence="8" id="KW-0106">Calcium</keyword>
<dbReference type="FunFam" id="1.50.40.10:FF:000067">
    <property type="entry name" value="Mitochondrial substrate carrier family protein"/>
    <property type="match status" value="1"/>
</dbReference>
<evidence type="ECO:0000256" key="4">
    <source>
        <dbReference type="ARBA" id="ARBA00022692"/>
    </source>
</evidence>
<feature type="domain" description="EF-hand" evidence="14">
    <location>
        <begin position="99"/>
        <end position="134"/>
    </location>
</feature>
<keyword evidence="9" id="KW-1133">Transmembrane helix</keyword>
<proteinExistence type="inferred from homology"/>
<feature type="repeat" description="Solcar" evidence="12">
    <location>
        <begin position="396"/>
        <end position="479"/>
    </location>
</feature>
<keyword evidence="3 13" id="KW-0813">Transport</keyword>
<dbReference type="GO" id="GO:0015217">
    <property type="term" value="F:ADP transmembrane transporter activity"/>
    <property type="evidence" value="ECO:0007669"/>
    <property type="project" value="UniProtKB-ARBA"/>
</dbReference>
<dbReference type="GO" id="GO:0005743">
    <property type="term" value="C:mitochondrial inner membrane"/>
    <property type="evidence" value="ECO:0007669"/>
    <property type="project" value="UniProtKB-SubCell"/>
</dbReference>
<sequence length="483" mass="53219">MGSNRRKSEDHPATTLDHALLASGESAEERETRIRALFAFFDAENCGFLDCSAIESGLSALRMPSDSECCNYAQDLFGACDANKDGRVDYEEFKRYMDDKELELYRIFQAIDVEHSGCISPEELSHALVRAGIQIDDEELARFVERVDKDHNGVITFGEWRDFLLLYPHEATIENIYHYLERVCLIDIGEQTVIPAGISKHIHASSYLIAGGVAGAASRTTTAPLDRLKVVLQVQTTRAHVMPAIKDIWKEGGCLGFFRGNGLNVLKVAPESAIRFYTYEMLKAFIGNAKGEGAKADVGTMGRLLAGGMAGAVAQTAIYPLDLVKTRIQTYACEGGRLPSLGTLSKDIWVKEGPRAFYKGLIPSILGIVPYAGIDLAAYETLKDMSKKYILLDEEPGPLVQLGCGTVSGALGATCVYPLQVVRTRMQAQRAYMGMADVFRITFKHEGFRGFYKGLFPNLLKVVPSASITYLVYENMKKGLDLD</sequence>
<evidence type="ECO:0000256" key="13">
    <source>
        <dbReference type="RuleBase" id="RU000488"/>
    </source>
</evidence>
<evidence type="ECO:0000256" key="10">
    <source>
        <dbReference type="ARBA" id="ARBA00023128"/>
    </source>
</evidence>
<feature type="domain" description="EF-hand" evidence="14">
    <location>
        <begin position="135"/>
        <end position="170"/>
    </location>
</feature>
<dbReference type="GO" id="GO:0080122">
    <property type="term" value="F:AMP transmembrane transporter activity"/>
    <property type="evidence" value="ECO:0007669"/>
    <property type="project" value="UniProtKB-ARBA"/>
</dbReference>
<keyword evidence="10" id="KW-0496">Mitochondrion</keyword>
<dbReference type="SMART" id="SM00054">
    <property type="entry name" value="EFh"/>
    <property type="match status" value="4"/>
</dbReference>
<feature type="repeat" description="Solcar" evidence="12">
    <location>
        <begin position="202"/>
        <end position="285"/>
    </location>
</feature>
<dbReference type="Proteomes" id="UP000289340">
    <property type="component" value="Chromosome 2"/>
</dbReference>
<keyword evidence="7" id="KW-0999">Mitochondrion inner membrane</keyword>
<accession>A0A445LKM3</accession>
<keyword evidence="6" id="KW-0677">Repeat</keyword>
<evidence type="ECO:0000256" key="7">
    <source>
        <dbReference type="ARBA" id="ARBA00022792"/>
    </source>
</evidence>
<dbReference type="SUPFAM" id="SSF47473">
    <property type="entry name" value="EF-hand"/>
    <property type="match status" value="1"/>
</dbReference>
<dbReference type="GO" id="GO:0005315">
    <property type="term" value="F:phosphate transmembrane transporter activity"/>
    <property type="evidence" value="ECO:0007669"/>
    <property type="project" value="UniProtKB-ARBA"/>
</dbReference>
<reference evidence="15 16" key="1">
    <citation type="submission" date="2018-09" db="EMBL/GenBank/DDBJ databases">
        <title>A high-quality reference genome of wild soybean provides a powerful tool to mine soybean genomes.</title>
        <authorList>
            <person name="Xie M."/>
            <person name="Chung C.Y.L."/>
            <person name="Li M.-W."/>
            <person name="Wong F.-L."/>
            <person name="Chan T.-F."/>
            <person name="Lam H.-M."/>
        </authorList>
    </citation>
    <scope>NUCLEOTIDE SEQUENCE [LARGE SCALE GENOMIC DNA]</scope>
    <source>
        <strain evidence="16">cv. W05</strain>
        <tissue evidence="15">Hypocotyl of etiolated seedlings</tissue>
    </source>
</reference>
<dbReference type="PROSITE" id="PS50222">
    <property type="entry name" value="EF_HAND_2"/>
    <property type="match status" value="2"/>
</dbReference>
<dbReference type="CDD" id="cd00051">
    <property type="entry name" value="EFh"/>
    <property type="match status" value="1"/>
</dbReference>
<dbReference type="Gene3D" id="1.10.238.10">
    <property type="entry name" value="EF-hand"/>
    <property type="match status" value="2"/>
</dbReference>
<evidence type="ECO:0000256" key="9">
    <source>
        <dbReference type="ARBA" id="ARBA00022989"/>
    </source>
</evidence>
<dbReference type="GO" id="GO:0035435">
    <property type="term" value="P:phosphate ion transmembrane transport"/>
    <property type="evidence" value="ECO:0007669"/>
    <property type="project" value="UniProtKB-ARBA"/>
</dbReference>
<dbReference type="GO" id="GO:0005509">
    <property type="term" value="F:calcium ion binding"/>
    <property type="evidence" value="ECO:0007669"/>
    <property type="project" value="InterPro"/>
</dbReference>
<evidence type="ECO:0000313" key="15">
    <source>
        <dbReference type="EMBL" id="RZC23724.1"/>
    </source>
</evidence>
<evidence type="ECO:0000256" key="11">
    <source>
        <dbReference type="ARBA" id="ARBA00023136"/>
    </source>
</evidence>
<dbReference type="FunFam" id="1.10.238.10:FF:000138">
    <property type="entry name" value="Calcium-binding mitochondrial carrier protein SCaMC-1"/>
    <property type="match status" value="1"/>
</dbReference>
<evidence type="ECO:0000256" key="8">
    <source>
        <dbReference type="ARBA" id="ARBA00022837"/>
    </source>
</evidence>
<protein>
    <submittedName>
        <fullName evidence="15">Calcium-binding mitochondrial carrier protein SCaMC-3 isoform A</fullName>
    </submittedName>
</protein>
<keyword evidence="5" id="KW-0479">Metal-binding</keyword>
<dbReference type="AlphaFoldDB" id="A0A445LKM3"/>
<dbReference type="SUPFAM" id="SSF103506">
    <property type="entry name" value="Mitochondrial carrier"/>
    <property type="match status" value="1"/>
</dbReference>
<keyword evidence="16" id="KW-1185">Reference proteome</keyword>
<gene>
    <name evidence="15" type="ORF">D0Y65_003172</name>
</gene>
<dbReference type="FunFam" id="1.10.238.10:FF:000370">
    <property type="entry name" value="Mitochondrial substrate carrier family protein"/>
    <property type="match status" value="1"/>
</dbReference>
<evidence type="ECO:0000256" key="1">
    <source>
        <dbReference type="ARBA" id="ARBA00004448"/>
    </source>
</evidence>
<dbReference type="InterPro" id="IPR023395">
    <property type="entry name" value="MCP_dom_sf"/>
</dbReference>
<dbReference type="InterPro" id="IPR002048">
    <property type="entry name" value="EF_hand_dom"/>
</dbReference>
<evidence type="ECO:0000313" key="16">
    <source>
        <dbReference type="Proteomes" id="UP000289340"/>
    </source>
</evidence>
<dbReference type="PROSITE" id="PS00018">
    <property type="entry name" value="EF_HAND_1"/>
    <property type="match status" value="1"/>
</dbReference>
<dbReference type="InterPro" id="IPR018108">
    <property type="entry name" value="MCP_transmembrane"/>
</dbReference>
<evidence type="ECO:0000259" key="14">
    <source>
        <dbReference type="PROSITE" id="PS50222"/>
    </source>
</evidence>
<comment type="caution">
    <text evidence="15">The sequence shown here is derived from an EMBL/GenBank/DDBJ whole genome shotgun (WGS) entry which is preliminary data.</text>
</comment>
<dbReference type="PANTHER" id="PTHR24089">
    <property type="entry name" value="SOLUTE CARRIER FAMILY 25"/>
    <property type="match status" value="1"/>
</dbReference>
<comment type="subcellular location">
    <subcellularLocation>
        <location evidence="1">Mitochondrion inner membrane</location>
        <topology evidence="1">Multi-pass membrane protein</topology>
    </subcellularLocation>
</comment>
<dbReference type="SMR" id="A0A445LKM3"/>
<evidence type="ECO:0000256" key="3">
    <source>
        <dbReference type="ARBA" id="ARBA00022448"/>
    </source>
</evidence>
<dbReference type="InterPro" id="IPR011992">
    <property type="entry name" value="EF-hand-dom_pair"/>
</dbReference>
<evidence type="ECO:0000256" key="6">
    <source>
        <dbReference type="ARBA" id="ARBA00022737"/>
    </source>
</evidence>
<feature type="repeat" description="Solcar" evidence="12">
    <location>
        <begin position="298"/>
        <end position="385"/>
    </location>
</feature>
<keyword evidence="11 12" id="KW-0472">Membrane</keyword>
<dbReference type="InterPro" id="IPR018247">
    <property type="entry name" value="EF_Hand_1_Ca_BS"/>
</dbReference>
<evidence type="ECO:0000256" key="2">
    <source>
        <dbReference type="ARBA" id="ARBA00006375"/>
    </source>
</evidence>
<name>A0A445LKM3_GLYSO</name>
<dbReference type="Gramene" id="XM_028342698.1">
    <property type="protein sequence ID" value="XP_028198499.1"/>
    <property type="gene ID" value="LOC114383103"/>
</dbReference>
<comment type="similarity">
    <text evidence="2 13">Belongs to the mitochondrial carrier (TC 2.A.29) family.</text>
</comment>
<dbReference type="PRINTS" id="PR00926">
    <property type="entry name" value="MITOCARRIER"/>
</dbReference>
<dbReference type="Pfam" id="PF13499">
    <property type="entry name" value="EF-hand_7"/>
    <property type="match status" value="2"/>
</dbReference>
<dbReference type="GO" id="GO:0005347">
    <property type="term" value="F:ATP transmembrane transporter activity"/>
    <property type="evidence" value="ECO:0007669"/>
    <property type="project" value="UniProtKB-ARBA"/>
</dbReference>
<evidence type="ECO:0000256" key="12">
    <source>
        <dbReference type="PROSITE-ProRule" id="PRU00282"/>
    </source>
</evidence>
<dbReference type="Gene3D" id="1.50.40.10">
    <property type="entry name" value="Mitochondrial carrier domain"/>
    <property type="match status" value="1"/>
</dbReference>
<dbReference type="InterPro" id="IPR002067">
    <property type="entry name" value="MCP"/>
</dbReference>
<dbReference type="EMBL" id="QZWG01000002">
    <property type="protein sequence ID" value="RZC23724.1"/>
    <property type="molecule type" value="Genomic_DNA"/>
</dbReference>
<dbReference type="PROSITE" id="PS50920">
    <property type="entry name" value="SOLCAR"/>
    <property type="match status" value="3"/>
</dbReference>
<evidence type="ECO:0000256" key="5">
    <source>
        <dbReference type="ARBA" id="ARBA00022723"/>
    </source>
</evidence>
<keyword evidence="4 12" id="KW-0812">Transmembrane</keyword>
<dbReference type="Pfam" id="PF00153">
    <property type="entry name" value="Mito_carr"/>
    <property type="match status" value="3"/>
</dbReference>
<organism evidence="15 16">
    <name type="scientific">Glycine soja</name>
    <name type="common">Wild soybean</name>
    <dbReference type="NCBI Taxonomy" id="3848"/>
    <lineage>
        <taxon>Eukaryota</taxon>
        <taxon>Viridiplantae</taxon>
        <taxon>Streptophyta</taxon>
        <taxon>Embryophyta</taxon>
        <taxon>Tracheophyta</taxon>
        <taxon>Spermatophyta</taxon>
        <taxon>Magnoliopsida</taxon>
        <taxon>eudicotyledons</taxon>
        <taxon>Gunneridae</taxon>
        <taxon>Pentapetalae</taxon>
        <taxon>rosids</taxon>
        <taxon>fabids</taxon>
        <taxon>Fabales</taxon>
        <taxon>Fabaceae</taxon>
        <taxon>Papilionoideae</taxon>
        <taxon>50 kb inversion clade</taxon>
        <taxon>NPAAA clade</taxon>
        <taxon>indigoferoid/millettioid clade</taxon>
        <taxon>Phaseoleae</taxon>
        <taxon>Glycine</taxon>
        <taxon>Glycine subgen. Soja</taxon>
    </lineage>
</organism>